<sequence>MTTPPALRPEHFTRAETAEFHRLMTHLVATCRAVADEYPDGWRAPSPDRPVDFGASMTLIADLSRTLGHTRRHIRRIGDGARYRLHSGGVAAGRRR</sequence>
<comment type="caution">
    <text evidence="1">The sequence shown here is derived from an EMBL/GenBank/DDBJ whole genome shotgun (WGS) entry which is preliminary data.</text>
</comment>
<gene>
    <name evidence="1" type="ORF">G3I53_10895</name>
</gene>
<organism evidence="1">
    <name type="scientific">Streptomyces sp. SID14436</name>
    <dbReference type="NCBI Taxonomy" id="2706070"/>
    <lineage>
        <taxon>Bacteria</taxon>
        <taxon>Bacillati</taxon>
        <taxon>Actinomycetota</taxon>
        <taxon>Actinomycetes</taxon>
        <taxon>Kitasatosporales</taxon>
        <taxon>Streptomycetaceae</taxon>
        <taxon>Streptomyces</taxon>
    </lineage>
</organism>
<dbReference type="EMBL" id="JAAGMD010000298">
    <property type="protein sequence ID" value="NEA86538.1"/>
    <property type="molecule type" value="Genomic_DNA"/>
</dbReference>
<dbReference type="RefSeq" id="WP_164333198.1">
    <property type="nucleotide sequence ID" value="NZ_JAAGMD010000298.1"/>
</dbReference>
<accession>A0A6G3QSR4</accession>
<dbReference type="AlphaFoldDB" id="A0A6G3QSR4"/>
<reference evidence="1" key="1">
    <citation type="submission" date="2020-01" db="EMBL/GenBank/DDBJ databases">
        <title>Insect and environment-associated Actinomycetes.</title>
        <authorList>
            <person name="Currrie C."/>
            <person name="Chevrette M."/>
            <person name="Carlson C."/>
            <person name="Stubbendieck R."/>
            <person name="Wendt-Pienkowski E."/>
        </authorList>
    </citation>
    <scope>NUCLEOTIDE SEQUENCE</scope>
    <source>
        <strain evidence="1">SID14436</strain>
    </source>
</reference>
<evidence type="ECO:0000313" key="1">
    <source>
        <dbReference type="EMBL" id="NEA86538.1"/>
    </source>
</evidence>
<proteinExistence type="predicted"/>
<name>A0A6G3QSR4_9ACTN</name>
<protein>
    <submittedName>
        <fullName evidence="1">Type II toxin-antitoxin system YhaV family toxin</fullName>
    </submittedName>
</protein>